<gene>
    <name evidence="1" type="ORF">SAMN04487906_1572</name>
</gene>
<evidence type="ECO:0000313" key="2">
    <source>
        <dbReference type="Proteomes" id="UP000183209"/>
    </source>
</evidence>
<sequence>MRGRNYAVLFLLIFTAFIAAPTVMSIIKSDADTSIFFSLAEEENKSSTSSAEKDYVFSHYRFSNYYITDSKKNNADFVYVDNYYPSIVLNQHCPPPEQEA</sequence>
<dbReference type="RefSeq" id="WP_038267488.1">
    <property type="nucleotide sequence ID" value="NZ_FPAG01000004.1"/>
</dbReference>
<dbReference type="Proteomes" id="UP000183209">
    <property type="component" value="Unassembled WGS sequence"/>
</dbReference>
<reference evidence="1 2" key="1">
    <citation type="submission" date="2016-10" db="EMBL/GenBank/DDBJ databases">
        <authorList>
            <person name="de Groot N.N."/>
        </authorList>
    </citation>
    <scope>NUCLEOTIDE SEQUENCE [LARGE SCALE GENOMIC DNA]</scope>
    <source>
        <strain evidence="1 2">CGMCC 1.6114</strain>
    </source>
</reference>
<protein>
    <submittedName>
        <fullName evidence="1">Uncharacterized protein</fullName>
    </submittedName>
</protein>
<organism evidence="1 2">
    <name type="scientific">Zhouia amylolytica</name>
    <dbReference type="NCBI Taxonomy" id="376730"/>
    <lineage>
        <taxon>Bacteria</taxon>
        <taxon>Pseudomonadati</taxon>
        <taxon>Bacteroidota</taxon>
        <taxon>Flavobacteriia</taxon>
        <taxon>Flavobacteriales</taxon>
        <taxon>Flavobacteriaceae</taxon>
        <taxon>Zhouia</taxon>
    </lineage>
</organism>
<accession>A0A1I6SEY2</accession>
<dbReference type="AlphaFoldDB" id="A0A1I6SEY2"/>
<evidence type="ECO:0000313" key="1">
    <source>
        <dbReference type="EMBL" id="SFS75541.1"/>
    </source>
</evidence>
<name>A0A1I6SEY2_9FLAO</name>
<dbReference type="OrthoDB" id="1450082at2"/>
<proteinExistence type="predicted"/>
<dbReference type="EMBL" id="FPAG01000004">
    <property type="protein sequence ID" value="SFS75541.1"/>
    <property type="molecule type" value="Genomic_DNA"/>
</dbReference>